<feature type="domain" description="Tautomerase cis-CaaD-like" evidence="1">
    <location>
        <begin position="1"/>
        <end position="135"/>
    </location>
</feature>
<sequence>MPLWQIYHPVGVYSDRDKQDFAADITKHYADVGLPEFYVVVHFHELAQADFLVGGKPSANTVRIVVSHLARRIDDAPRRRRMTEFVNAITLPYTADRGLHCEFHIEESARDLWMIDGLWPPEAGSDAEKAWAAANSPVPADT</sequence>
<protein>
    <submittedName>
        <fullName evidence="2">Tautomerase family protein</fullName>
    </submittedName>
</protein>
<keyword evidence="3" id="KW-1185">Reference proteome</keyword>
<dbReference type="Proteomes" id="UP001601992">
    <property type="component" value="Unassembled WGS sequence"/>
</dbReference>
<dbReference type="RefSeq" id="WP_040817908.1">
    <property type="nucleotide sequence ID" value="NZ_JBIAQY010000026.1"/>
</dbReference>
<dbReference type="InterPro" id="IPR028116">
    <property type="entry name" value="Cis-CaaD-like"/>
</dbReference>
<reference evidence="2 3" key="1">
    <citation type="submission" date="2024-10" db="EMBL/GenBank/DDBJ databases">
        <title>The Natural Products Discovery Center: Release of the First 8490 Sequenced Strains for Exploring Actinobacteria Biosynthetic Diversity.</title>
        <authorList>
            <person name="Kalkreuter E."/>
            <person name="Kautsar S.A."/>
            <person name="Yang D."/>
            <person name="Bader C.D."/>
            <person name="Teijaro C.N."/>
            <person name="Fluegel L."/>
            <person name="Davis C.M."/>
            <person name="Simpson J.R."/>
            <person name="Lauterbach L."/>
            <person name="Steele A.D."/>
            <person name="Gui C."/>
            <person name="Meng S."/>
            <person name="Li G."/>
            <person name="Viehrig K."/>
            <person name="Ye F."/>
            <person name="Su P."/>
            <person name="Kiefer A.F."/>
            <person name="Nichols A."/>
            <person name="Cepeda A.J."/>
            <person name="Yan W."/>
            <person name="Fan B."/>
            <person name="Jiang Y."/>
            <person name="Adhikari A."/>
            <person name="Zheng C.-J."/>
            <person name="Schuster L."/>
            <person name="Cowan T.M."/>
            <person name="Smanski M.J."/>
            <person name="Chevrette M.G."/>
            <person name="De Carvalho L.P.S."/>
            <person name="Shen B."/>
        </authorList>
    </citation>
    <scope>NUCLEOTIDE SEQUENCE [LARGE SCALE GENOMIC DNA]</scope>
    <source>
        <strain evidence="2 3">NPDC002593</strain>
    </source>
</reference>
<proteinExistence type="predicted"/>
<gene>
    <name evidence="2" type="ORF">ACFYXQ_41890</name>
</gene>
<name>A0ABW6SDF0_9NOCA</name>
<organism evidence="2 3">
    <name type="scientific">Nocardia jiangxiensis</name>
    <dbReference type="NCBI Taxonomy" id="282685"/>
    <lineage>
        <taxon>Bacteria</taxon>
        <taxon>Bacillati</taxon>
        <taxon>Actinomycetota</taxon>
        <taxon>Actinomycetes</taxon>
        <taxon>Mycobacteriales</taxon>
        <taxon>Nocardiaceae</taxon>
        <taxon>Nocardia</taxon>
    </lineage>
</organism>
<evidence type="ECO:0000313" key="2">
    <source>
        <dbReference type="EMBL" id="MFF3574320.1"/>
    </source>
</evidence>
<dbReference type="EMBL" id="JBIAQY010000026">
    <property type="protein sequence ID" value="MFF3574320.1"/>
    <property type="molecule type" value="Genomic_DNA"/>
</dbReference>
<dbReference type="Pfam" id="PF14832">
    <property type="entry name" value="Tautomerase_3"/>
    <property type="match status" value="1"/>
</dbReference>
<comment type="caution">
    <text evidence="2">The sequence shown here is derived from an EMBL/GenBank/DDBJ whole genome shotgun (WGS) entry which is preliminary data.</text>
</comment>
<evidence type="ECO:0000259" key="1">
    <source>
        <dbReference type="Pfam" id="PF14832"/>
    </source>
</evidence>
<accession>A0ABW6SDF0</accession>
<dbReference type="Gene3D" id="3.30.429.10">
    <property type="entry name" value="Macrophage Migration Inhibitory Factor"/>
    <property type="match status" value="1"/>
</dbReference>
<dbReference type="InterPro" id="IPR014347">
    <property type="entry name" value="Tautomerase/MIF_sf"/>
</dbReference>
<evidence type="ECO:0000313" key="3">
    <source>
        <dbReference type="Proteomes" id="UP001601992"/>
    </source>
</evidence>